<keyword evidence="3 11" id="KW-0812">Transmembrane</keyword>
<dbReference type="InterPro" id="IPR000644">
    <property type="entry name" value="CBS_dom"/>
</dbReference>
<comment type="subcellular location">
    <subcellularLocation>
        <location evidence="1">Membrane</location>
        <topology evidence="1">Multi-pass membrane protein</topology>
    </subcellularLocation>
</comment>
<evidence type="ECO:0000256" key="9">
    <source>
        <dbReference type="ARBA" id="ARBA00023303"/>
    </source>
</evidence>
<evidence type="ECO:0000256" key="10">
    <source>
        <dbReference type="PROSITE-ProRule" id="PRU00703"/>
    </source>
</evidence>
<dbReference type="CDD" id="cd00400">
    <property type="entry name" value="Voltage_gated_ClC"/>
    <property type="match status" value="1"/>
</dbReference>
<keyword evidence="9" id="KW-0407">Ion channel</keyword>
<evidence type="ECO:0000256" key="4">
    <source>
        <dbReference type="ARBA" id="ARBA00022989"/>
    </source>
</evidence>
<accession>A0A8J7FH71</accession>
<feature type="transmembrane region" description="Helical" evidence="11">
    <location>
        <begin position="398"/>
        <end position="418"/>
    </location>
</feature>
<dbReference type="GO" id="GO:0034707">
    <property type="term" value="C:chloride channel complex"/>
    <property type="evidence" value="ECO:0007669"/>
    <property type="project" value="UniProtKB-KW"/>
</dbReference>
<organism evidence="13 14">
    <name type="scientific">Pontibacterium sinense</name>
    <dbReference type="NCBI Taxonomy" id="2781979"/>
    <lineage>
        <taxon>Bacteria</taxon>
        <taxon>Pseudomonadati</taxon>
        <taxon>Pseudomonadota</taxon>
        <taxon>Gammaproteobacteria</taxon>
        <taxon>Oceanospirillales</taxon>
        <taxon>Oceanospirillaceae</taxon>
        <taxon>Pontibacterium</taxon>
    </lineage>
</organism>
<evidence type="ECO:0000256" key="7">
    <source>
        <dbReference type="ARBA" id="ARBA00023173"/>
    </source>
</evidence>
<evidence type="ECO:0000256" key="6">
    <source>
        <dbReference type="ARBA" id="ARBA00023136"/>
    </source>
</evidence>
<dbReference type="EMBL" id="JADEYS010000024">
    <property type="protein sequence ID" value="MBE9399291.1"/>
    <property type="molecule type" value="Genomic_DNA"/>
</dbReference>
<evidence type="ECO:0000256" key="3">
    <source>
        <dbReference type="ARBA" id="ARBA00022692"/>
    </source>
</evidence>
<evidence type="ECO:0000259" key="12">
    <source>
        <dbReference type="PROSITE" id="PS51371"/>
    </source>
</evidence>
<keyword evidence="14" id="KW-1185">Reference proteome</keyword>
<keyword evidence="2" id="KW-0813">Transport</keyword>
<feature type="transmembrane region" description="Helical" evidence="11">
    <location>
        <begin position="300"/>
        <end position="321"/>
    </location>
</feature>
<keyword evidence="6 11" id="KW-0472">Membrane</keyword>
<evidence type="ECO:0000256" key="2">
    <source>
        <dbReference type="ARBA" id="ARBA00022448"/>
    </source>
</evidence>
<evidence type="ECO:0000313" key="14">
    <source>
        <dbReference type="Proteomes" id="UP000640333"/>
    </source>
</evidence>
<dbReference type="InterPro" id="IPR014743">
    <property type="entry name" value="Cl-channel_core"/>
</dbReference>
<dbReference type="Pfam" id="PF00571">
    <property type="entry name" value="CBS"/>
    <property type="match status" value="1"/>
</dbReference>
<keyword evidence="4 11" id="KW-1133">Transmembrane helix</keyword>
<keyword evidence="7" id="KW-0869">Chloride channel</keyword>
<sequence>MIKDWFSLEHFRHRLAHVDALPQLVVIGLLSGIATGLLIILFRLTVDLSQQFLLPSGLSEDFESLSSIQRFIFPAVGSVLLFLLLFRLRPDQRRVGPAHVLERMGYHQAHLPLSNLLVQFFGGATSLISGHSVGREGPAIHLGAGFSSLLGQWFKLPNNSLRILVGCGTAAAIAAAFNTPLAGVVFAMEVVMLEYTVIGFTPVVVAAVAADIMVRFTLGSEIDLAVPILEVETLNEIPYIMFVGLCIGCLAALFNRIMVKTQSYGKHPLSLRLGIAALLIGSVALVYPQLMGVGYDTLSAALNGELALGLLIGLMVTKLIITPITLGLGVPGGIIGPSFMVGALAGGALGLIGDHMTNQPVAHVGFYAMLGMGAMMGALLNAPLAALIALLELTGNPNIILPAMIAIVTSNLTVRYLFGLPSVFVSSLRALGLDYHYEPITQAMSGVAVSSLITRDFISVPQEIDRDTAKSLNLEAQHWLLIDDKERFLLDPSDLLTYLARKPDQATIDLAHIPALHRDLLEISYRATLHEALDLMNESELDAVIVTDLNQRVLGILTRDHIEQSYRNNLRQ</sequence>
<dbReference type="AlphaFoldDB" id="A0A8J7FH71"/>
<evidence type="ECO:0000256" key="11">
    <source>
        <dbReference type="SAM" id="Phobius"/>
    </source>
</evidence>
<dbReference type="RefSeq" id="WP_193954985.1">
    <property type="nucleotide sequence ID" value="NZ_JADEYS010000024.1"/>
</dbReference>
<proteinExistence type="predicted"/>
<dbReference type="InterPro" id="IPR050368">
    <property type="entry name" value="ClC-type_chloride_channel"/>
</dbReference>
<reference evidence="13" key="1">
    <citation type="submission" date="2020-10" db="EMBL/GenBank/DDBJ databases">
        <title>Bacterium isolated from coastal waters sediment.</title>
        <authorList>
            <person name="Chen R.-J."/>
            <person name="Lu D.-C."/>
            <person name="Zhu K.-L."/>
            <person name="Du Z.-J."/>
        </authorList>
    </citation>
    <scope>NUCLEOTIDE SEQUENCE</scope>
    <source>
        <strain evidence="13">N1Y112</strain>
    </source>
</reference>
<dbReference type="InterPro" id="IPR001807">
    <property type="entry name" value="ClC"/>
</dbReference>
<dbReference type="Pfam" id="PF00654">
    <property type="entry name" value="Voltage_CLC"/>
    <property type="match status" value="1"/>
</dbReference>
<comment type="caution">
    <text evidence="13">The sequence shown here is derived from an EMBL/GenBank/DDBJ whole genome shotgun (WGS) entry which is preliminary data.</text>
</comment>
<dbReference type="Gene3D" id="1.10.3080.10">
    <property type="entry name" value="Clc chloride channel"/>
    <property type="match status" value="1"/>
</dbReference>
<evidence type="ECO:0000256" key="1">
    <source>
        <dbReference type="ARBA" id="ARBA00004141"/>
    </source>
</evidence>
<evidence type="ECO:0000256" key="8">
    <source>
        <dbReference type="ARBA" id="ARBA00023214"/>
    </source>
</evidence>
<dbReference type="PANTHER" id="PTHR43427:SF6">
    <property type="entry name" value="CHLORIDE CHANNEL PROTEIN CLC-E"/>
    <property type="match status" value="1"/>
</dbReference>
<feature type="transmembrane region" description="Helical" evidence="11">
    <location>
        <begin position="269"/>
        <end position="288"/>
    </location>
</feature>
<name>A0A8J7FH71_9GAMM</name>
<dbReference type="SUPFAM" id="SSF81340">
    <property type="entry name" value="Clc chloride channel"/>
    <property type="match status" value="1"/>
</dbReference>
<feature type="transmembrane region" description="Helical" evidence="11">
    <location>
        <begin position="163"/>
        <end position="188"/>
    </location>
</feature>
<dbReference type="Gene3D" id="3.10.580.10">
    <property type="entry name" value="CBS-domain"/>
    <property type="match status" value="1"/>
</dbReference>
<evidence type="ECO:0000256" key="5">
    <source>
        <dbReference type="ARBA" id="ARBA00023065"/>
    </source>
</evidence>
<evidence type="ECO:0000313" key="13">
    <source>
        <dbReference type="EMBL" id="MBE9399291.1"/>
    </source>
</evidence>
<feature type="transmembrane region" description="Helical" evidence="11">
    <location>
        <begin position="364"/>
        <end position="391"/>
    </location>
</feature>
<feature type="transmembrane region" description="Helical" evidence="11">
    <location>
        <begin position="328"/>
        <end position="352"/>
    </location>
</feature>
<keyword evidence="5" id="KW-0406">Ion transport</keyword>
<feature type="transmembrane region" description="Helical" evidence="11">
    <location>
        <begin position="237"/>
        <end position="257"/>
    </location>
</feature>
<feature type="transmembrane region" description="Helical" evidence="11">
    <location>
        <begin position="71"/>
        <end position="88"/>
    </location>
</feature>
<gene>
    <name evidence="13" type="ORF">IOQ59_18680</name>
</gene>
<feature type="transmembrane region" description="Helical" evidence="11">
    <location>
        <begin position="21"/>
        <end position="44"/>
    </location>
</feature>
<dbReference type="PANTHER" id="PTHR43427">
    <property type="entry name" value="CHLORIDE CHANNEL PROTEIN CLC-E"/>
    <property type="match status" value="1"/>
</dbReference>
<feature type="transmembrane region" description="Helical" evidence="11">
    <location>
        <begin position="195"/>
        <end position="217"/>
    </location>
</feature>
<dbReference type="Proteomes" id="UP000640333">
    <property type="component" value="Unassembled WGS sequence"/>
</dbReference>
<dbReference type="GO" id="GO:0005254">
    <property type="term" value="F:chloride channel activity"/>
    <property type="evidence" value="ECO:0007669"/>
    <property type="project" value="UniProtKB-KW"/>
</dbReference>
<dbReference type="PRINTS" id="PR00762">
    <property type="entry name" value="CLCHANNEL"/>
</dbReference>
<dbReference type="PROSITE" id="PS51371">
    <property type="entry name" value="CBS"/>
    <property type="match status" value="1"/>
</dbReference>
<keyword evidence="10" id="KW-0129">CBS domain</keyword>
<dbReference type="SUPFAM" id="SSF54631">
    <property type="entry name" value="CBS-domain pair"/>
    <property type="match status" value="1"/>
</dbReference>
<feature type="domain" description="CBS" evidence="12">
    <location>
        <begin position="516"/>
        <end position="572"/>
    </location>
</feature>
<keyword evidence="8" id="KW-0868">Chloride</keyword>
<protein>
    <submittedName>
        <fullName evidence="13">Chloride channel protein</fullName>
    </submittedName>
</protein>
<dbReference type="InterPro" id="IPR046342">
    <property type="entry name" value="CBS_dom_sf"/>
</dbReference>